<keyword evidence="2" id="KW-0175">Coiled coil</keyword>
<dbReference type="PANTHER" id="PTHR33969">
    <property type="entry name" value="SEGREGATION AND CONDENSATION PROTEIN A"/>
    <property type="match status" value="1"/>
</dbReference>
<dbReference type="Proteomes" id="UP000178710">
    <property type="component" value="Unassembled WGS sequence"/>
</dbReference>
<evidence type="ECO:0000256" key="2">
    <source>
        <dbReference type="SAM" id="Coils"/>
    </source>
</evidence>
<dbReference type="EMBL" id="MHQK01000035">
    <property type="protein sequence ID" value="OHA01109.1"/>
    <property type="molecule type" value="Genomic_DNA"/>
</dbReference>
<evidence type="ECO:0000313" key="4">
    <source>
        <dbReference type="Proteomes" id="UP000178710"/>
    </source>
</evidence>
<dbReference type="Gene3D" id="1.10.10.580">
    <property type="entry name" value="Structural maintenance of chromosome 1. Chain E"/>
    <property type="match status" value="1"/>
</dbReference>
<proteinExistence type="predicted"/>
<comment type="caution">
    <text evidence="3">The sequence shown here is derived from an EMBL/GenBank/DDBJ whole genome shotgun (WGS) entry which is preliminary data.</text>
</comment>
<organism evidence="3 4">
    <name type="scientific">Candidatus Sungbacteria bacterium RIFCSPHIGHO2_02_FULL_49_20</name>
    <dbReference type="NCBI Taxonomy" id="1802272"/>
    <lineage>
        <taxon>Bacteria</taxon>
        <taxon>Candidatus Sungiibacteriota</taxon>
    </lineage>
</organism>
<gene>
    <name evidence="3" type="ORF">A3C12_02420</name>
</gene>
<dbReference type="AlphaFoldDB" id="A0A1G2KRS6"/>
<dbReference type="Gene3D" id="6.10.250.2410">
    <property type="match status" value="1"/>
</dbReference>
<dbReference type="InterPro" id="IPR003768">
    <property type="entry name" value="ScpA"/>
</dbReference>
<evidence type="ECO:0000256" key="1">
    <source>
        <dbReference type="ARBA" id="ARBA00044777"/>
    </source>
</evidence>
<name>A0A1G2KRS6_9BACT</name>
<feature type="coiled-coil region" evidence="2">
    <location>
        <begin position="164"/>
        <end position="191"/>
    </location>
</feature>
<protein>
    <recommendedName>
        <fullName evidence="1">Segregation and condensation protein A</fullName>
    </recommendedName>
</protein>
<sequence>MRTTLGTYHTKQEIFEGPLDLLLDLIEREKLPINEISLAKVTDDFLAYIRSLEIINQETLADFLVVAAELMLIKSRSLLPHLELTSEEEESVDDLARRLAEYQRVKELAKLLGGLDRRQIHIYSRDAYMGLPIIFHPPPRLAMPDMAVAFQAIIRNLPQVQTLAEEKIRKVISLEEKIRDIQNRLSQHLTQAFSALVHGSKEKIEVVISFLAILELAKQKLVTLDQEGLFKDIVVQHSPQKP</sequence>
<reference evidence="3 4" key="1">
    <citation type="journal article" date="2016" name="Nat. Commun.">
        <title>Thousands of microbial genomes shed light on interconnected biogeochemical processes in an aquifer system.</title>
        <authorList>
            <person name="Anantharaman K."/>
            <person name="Brown C.T."/>
            <person name="Hug L.A."/>
            <person name="Sharon I."/>
            <person name="Castelle C.J."/>
            <person name="Probst A.J."/>
            <person name="Thomas B.C."/>
            <person name="Singh A."/>
            <person name="Wilkins M.J."/>
            <person name="Karaoz U."/>
            <person name="Brodie E.L."/>
            <person name="Williams K.H."/>
            <person name="Hubbard S.S."/>
            <person name="Banfield J.F."/>
        </authorList>
    </citation>
    <scope>NUCLEOTIDE SEQUENCE [LARGE SCALE GENOMIC DNA]</scope>
</reference>
<dbReference type="InterPro" id="IPR023093">
    <property type="entry name" value="ScpA-like_C"/>
</dbReference>
<dbReference type="PANTHER" id="PTHR33969:SF2">
    <property type="entry name" value="SEGREGATION AND CONDENSATION PROTEIN A"/>
    <property type="match status" value="1"/>
</dbReference>
<evidence type="ECO:0000313" key="3">
    <source>
        <dbReference type="EMBL" id="OHA01109.1"/>
    </source>
</evidence>
<accession>A0A1G2KRS6</accession>
<dbReference type="Pfam" id="PF02616">
    <property type="entry name" value="SMC_ScpA"/>
    <property type="match status" value="1"/>
</dbReference>